<evidence type="ECO:0000313" key="6">
    <source>
        <dbReference type="Proteomes" id="UP000193427"/>
    </source>
</evidence>
<dbReference type="RefSeq" id="WP_085751925.1">
    <property type="nucleotide sequence ID" value="NZ_BSPR01000011.1"/>
</dbReference>
<dbReference type="SUPFAM" id="SSF46785">
    <property type="entry name" value="Winged helix' DNA-binding domain"/>
    <property type="match status" value="1"/>
</dbReference>
<dbReference type="PANTHER" id="PTHR33204:SF37">
    <property type="entry name" value="HTH-TYPE TRANSCRIPTIONAL REGULATOR YODB"/>
    <property type="match status" value="1"/>
</dbReference>
<evidence type="ECO:0000313" key="5">
    <source>
        <dbReference type="EMBL" id="ARN21633.1"/>
    </source>
</evidence>
<evidence type="ECO:0000256" key="1">
    <source>
        <dbReference type="ARBA" id="ARBA00023015"/>
    </source>
</evidence>
<dbReference type="PROSITE" id="PS51118">
    <property type="entry name" value="HTH_HXLR"/>
    <property type="match status" value="1"/>
</dbReference>
<reference evidence="5 6" key="1">
    <citation type="submission" date="2016-04" db="EMBL/GenBank/DDBJ databases">
        <title>Complete genome sequence of natural rubber-degrading, novel Gram-negative bacterium, Rhizobacter gummiphilus strain NS21.</title>
        <authorList>
            <person name="Tabata M."/>
            <person name="Kasai D."/>
            <person name="Fukuda M."/>
        </authorList>
    </citation>
    <scope>NUCLEOTIDE SEQUENCE [LARGE SCALE GENOMIC DNA]</scope>
    <source>
        <strain evidence="5 6">NS21</strain>
    </source>
</reference>
<protein>
    <recommendedName>
        <fullName evidence="4">HTH hxlR-type domain-containing protein</fullName>
    </recommendedName>
</protein>
<accession>A0A1W6LBL8</accession>
<keyword evidence="1" id="KW-0805">Transcription regulation</keyword>
<dbReference type="KEGG" id="rgu:A4W93_17995"/>
<gene>
    <name evidence="5" type="ORF">A4W93_17995</name>
</gene>
<dbReference type="AlphaFoldDB" id="A0A1W6LBL8"/>
<dbReference type="InterPro" id="IPR036390">
    <property type="entry name" value="WH_DNA-bd_sf"/>
</dbReference>
<dbReference type="Proteomes" id="UP000193427">
    <property type="component" value="Chromosome"/>
</dbReference>
<keyword evidence="6" id="KW-1185">Reference proteome</keyword>
<dbReference type="Gene3D" id="1.10.10.10">
    <property type="entry name" value="Winged helix-like DNA-binding domain superfamily/Winged helix DNA-binding domain"/>
    <property type="match status" value="1"/>
</dbReference>
<evidence type="ECO:0000259" key="4">
    <source>
        <dbReference type="PROSITE" id="PS51118"/>
    </source>
</evidence>
<dbReference type="STRING" id="946333.A4W93_17995"/>
<evidence type="ECO:0000256" key="2">
    <source>
        <dbReference type="ARBA" id="ARBA00023125"/>
    </source>
</evidence>
<dbReference type="InterPro" id="IPR002577">
    <property type="entry name" value="HTH_HxlR"/>
</dbReference>
<dbReference type="InterPro" id="IPR036388">
    <property type="entry name" value="WH-like_DNA-bd_sf"/>
</dbReference>
<dbReference type="PANTHER" id="PTHR33204">
    <property type="entry name" value="TRANSCRIPTIONAL REGULATOR, MARR FAMILY"/>
    <property type="match status" value="1"/>
</dbReference>
<name>A0A1W6LBL8_9BURK</name>
<keyword evidence="2" id="KW-0238">DNA-binding</keyword>
<keyword evidence="3" id="KW-0804">Transcription</keyword>
<organism evidence="5 6">
    <name type="scientific">Piscinibacter gummiphilus</name>
    <dbReference type="NCBI Taxonomy" id="946333"/>
    <lineage>
        <taxon>Bacteria</taxon>
        <taxon>Pseudomonadati</taxon>
        <taxon>Pseudomonadota</taxon>
        <taxon>Betaproteobacteria</taxon>
        <taxon>Burkholderiales</taxon>
        <taxon>Sphaerotilaceae</taxon>
        <taxon>Piscinibacter</taxon>
    </lineage>
</organism>
<proteinExistence type="predicted"/>
<sequence length="106" mass="11751">MSTPSPEAVQFAKSAINEAMDILQRRWTLRLLWELKGATLTFRALQAQCGEVSPSVLNQRLAELREAGLVERGEGGYALTSMGVELTTAFSPLTAWAVRWKQSREA</sequence>
<dbReference type="GO" id="GO:0003677">
    <property type="term" value="F:DNA binding"/>
    <property type="evidence" value="ECO:0007669"/>
    <property type="project" value="UniProtKB-KW"/>
</dbReference>
<dbReference type="OrthoDB" id="8904061at2"/>
<feature type="domain" description="HTH hxlR-type" evidence="4">
    <location>
        <begin position="14"/>
        <end position="105"/>
    </location>
</feature>
<dbReference type="EMBL" id="CP015118">
    <property type="protein sequence ID" value="ARN21633.1"/>
    <property type="molecule type" value="Genomic_DNA"/>
</dbReference>
<dbReference type="Pfam" id="PF01638">
    <property type="entry name" value="HxlR"/>
    <property type="match status" value="1"/>
</dbReference>
<evidence type="ECO:0000256" key="3">
    <source>
        <dbReference type="ARBA" id="ARBA00023163"/>
    </source>
</evidence>